<accession>A0AAD2A4W1</accession>
<dbReference type="PANTHER" id="PTHR34458:SF5">
    <property type="entry name" value="POLLEN OLE E 1 ALLERGEN AND EXTENSIN FAMILY PROTEIN"/>
    <property type="match status" value="1"/>
</dbReference>
<dbReference type="EMBL" id="OU503052">
    <property type="protein sequence ID" value="CAI9779751.1"/>
    <property type="molecule type" value="Genomic_DNA"/>
</dbReference>
<sequence>MALSIADATTVTASINGTLFCTVNGSLGVNGSATPVFPNALVQLQCGGGNTVVASATTNSAGMFAINLNFNILGPSPVTLANLLGGRCRLRVATPLVSCNSTLPPGNLVSAPLRLIVTASNGLIIIFRFGTTGFTLTASN</sequence>
<evidence type="ECO:0000313" key="2">
    <source>
        <dbReference type="Proteomes" id="UP000834106"/>
    </source>
</evidence>
<gene>
    <name evidence="1" type="ORF">FPE_LOCUS27181</name>
</gene>
<evidence type="ECO:0008006" key="3">
    <source>
        <dbReference type="Google" id="ProtNLM"/>
    </source>
</evidence>
<name>A0AAD2A4W1_9LAMI</name>
<keyword evidence="2" id="KW-1185">Reference proteome</keyword>
<evidence type="ECO:0000313" key="1">
    <source>
        <dbReference type="EMBL" id="CAI9779751.1"/>
    </source>
</evidence>
<proteinExistence type="predicted"/>
<dbReference type="PANTHER" id="PTHR34458">
    <property type="entry name" value="POLLEN OLE E 1 ALLERGEN AND EXTENSIN FAMILY PROTEIN-RELATED"/>
    <property type="match status" value="1"/>
</dbReference>
<organism evidence="1 2">
    <name type="scientific">Fraxinus pennsylvanica</name>
    <dbReference type="NCBI Taxonomy" id="56036"/>
    <lineage>
        <taxon>Eukaryota</taxon>
        <taxon>Viridiplantae</taxon>
        <taxon>Streptophyta</taxon>
        <taxon>Embryophyta</taxon>
        <taxon>Tracheophyta</taxon>
        <taxon>Spermatophyta</taxon>
        <taxon>Magnoliopsida</taxon>
        <taxon>eudicotyledons</taxon>
        <taxon>Gunneridae</taxon>
        <taxon>Pentapetalae</taxon>
        <taxon>asterids</taxon>
        <taxon>lamiids</taxon>
        <taxon>Lamiales</taxon>
        <taxon>Oleaceae</taxon>
        <taxon>Oleeae</taxon>
        <taxon>Fraxinus</taxon>
    </lineage>
</organism>
<reference evidence="1" key="1">
    <citation type="submission" date="2023-05" db="EMBL/GenBank/DDBJ databases">
        <authorList>
            <person name="Huff M."/>
        </authorList>
    </citation>
    <scope>NUCLEOTIDE SEQUENCE</scope>
</reference>
<dbReference type="InterPro" id="IPR040404">
    <property type="entry name" value="Phylloplanin-like"/>
</dbReference>
<dbReference type="AlphaFoldDB" id="A0AAD2A4W1"/>
<protein>
    <recommendedName>
        <fullName evidence="3">Phylloplanin</fullName>
    </recommendedName>
</protein>
<dbReference type="Proteomes" id="UP000834106">
    <property type="component" value="Chromosome 17"/>
</dbReference>